<evidence type="ECO:0000313" key="1">
    <source>
        <dbReference type="EMBL" id="KKM81527.1"/>
    </source>
</evidence>
<accession>A0A0F9NJP5</accession>
<gene>
    <name evidence="1" type="ORF">LCGC14_1328930</name>
</gene>
<dbReference type="AlphaFoldDB" id="A0A0F9NJP5"/>
<proteinExistence type="predicted"/>
<name>A0A0F9NJP5_9ZZZZ</name>
<comment type="caution">
    <text evidence="1">The sequence shown here is derived from an EMBL/GenBank/DDBJ whole genome shotgun (WGS) entry which is preliminary data.</text>
</comment>
<dbReference type="EMBL" id="LAZR01008007">
    <property type="protein sequence ID" value="KKM81527.1"/>
    <property type="molecule type" value="Genomic_DNA"/>
</dbReference>
<sequence length="124" mass="14783">MMINEYFVMSKYVYYTQNELNNVVYMCLKYTFGNSIDKFCHPDNDDIKKVMLEVHNNQTTENIIDTILLFVIEGEGVVPNELDGEIEWYKNHMRYIINTFNKQSYEMRNDLGEDAEADEFITKH</sequence>
<reference evidence="1" key="1">
    <citation type="journal article" date="2015" name="Nature">
        <title>Complex archaea that bridge the gap between prokaryotes and eukaryotes.</title>
        <authorList>
            <person name="Spang A."/>
            <person name="Saw J.H."/>
            <person name="Jorgensen S.L."/>
            <person name="Zaremba-Niedzwiedzka K."/>
            <person name="Martijn J."/>
            <person name="Lind A.E."/>
            <person name="van Eijk R."/>
            <person name="Schleper C."/>
            <person name="Guy L."/>
            <person name="Ettema T.J."/>
        </authorList>
    </citation>
    <scope>NUCLEOTIDE SEQUENCE</scope>
</reference>
<protein>
    <submittedName>
        <fullName evidence="1">Uncharacterized protein</fullName>
    </submittedName>
</protein>
<organism evidence="1">
    <name type="scientific">marine sediment metagenome</name>
    <dbReference type="NCBI Taxonomy" id="412755"/>
    <lineage>
        <taxon>unclassified sequences</taxon>
        <taxon>metagenomes</taxon>
        <taxon>ecological metagenomes</taxon>
    </lineage>
</organism>